<protein>
    <submittedName>
        <fullName evidence="1">Uncharacterized protein</fullName>
    </submittedName>
</protein>
<gene>
    <name evidence="1" type="ORF">GCM10022214_68360</name>
</gene>
<name>A0ABP7WS99_9ACTN</name>
<evidence type="ECO:0000313" key="2">
    <source>
        <dbReference type="Proteomes" id="UP001500683"/>
    </source>
</evidence>
<proteinExistence type="predicted"/>
<accession>A0ABP7WS99</accession>
<dbReference type="EMBL" id="BAAAZG010000052">
    <property type="protein sequence ID" value="GAA4095540.1"/>
    <property type="molecule type" value="Genomic_DNA"/>
</dbReference>
<keyword evidence="2" id="KW-1185">Reference proteome</keyword>
<comment type="caution">
    <text evidence="1">The sequence shown here is derived from an EMBL/GenBank/DDBJ whole genome shotgun (WGS) entry which is preliminary data.</text>
</comment>
<sequence length="208" mass="22909">MSTDTSLVSVRETHDPRDMLDWQTRDVERVLIDGALTSAMLVNLRRSSPVRTHVASPERLSATAERQQPLLDEHLAAGPDERSWTWLSCADVIVRRFQGPDPRPTRLGELHGRFPGCLIMALTPHGHGHAVVTTVSGWKARLVPVRHGSWVGDDVLSYASAIHAWIVAGRPLDALDTARLTVIRGHAAVRPGVRVMPEDQRGSHSRVG</sequence>
<organism evidence="1 2">
    <name type="scientific">Actinomadura miaoliensis</name>
    <dbReference type="NCBI Taxonomy" id="430685"/>
    <lineage>
        <taxon>Bacteria</taxon>
        <taxon>Bacillati</taxon>
        <taxon>Actinomycetota</taxon>
        <taxon>Actinomycetes</taxon>
        <taxon>Streptosporangiales</taxon>
        <taxon>Thermomonosporaceae</taxon>
        <taxon>Actinomadura</taxon>
    </lineage>
</organism>
<reference evidence="2" key="1">
    <citation type="journal article" date="2019" name="Int. J. Syst. Evol. Microbiol.">
        <title>The Global Catalogue of Microorganisms (GCM) 10K type strain sequencing project: providing services to taxonomists for standard genome sequencing and annotation.</title>
        <authorList>
            <consortium name="The Broad Institute Genomics Platform"/>
            <consortium name="The Broad Institute Genome Sequencing Center for Infectious Disease"/>
            <person name="Wu L."/>
            <person name="Ma J."/>
        </authorList>
    </citation>
    <scope>NUCLEOTIDE SEQUENCE [LARGE SCALE GENOMIC DNA]</scope>
    <source>
        <strain evidence="2">JCM 16702</strain>
    </source>
</reference>
<evidence type="ECO:0000313" key="1">
    <source>
        <dbReference type="EMBL" id="GAA4095540.1"/>
    </source>
</evidence>
<dbReference type="Proteomes" id="UP001500683">
    <property type="component" value="Unassembled WGS sequence"/>
</dbReference>